<reference evidence="1 2" key="1">
    <citation type="submission" date="2019-06" db="EMBL/GenBank/DDBJ databases">
        <title>Genome sequence of Litorilinea aerophila BAA-2444.</title>
        <authorList>
            <person name="Maclea K.S."/>
            <person name="Maurais E.G."/>
            <person name="Iannazzi L.C."/>
        </authorList>
    </citation>
    <scope>NUCLEOTIDE SEQUENCE [LARGE SCALE GENOMIC DNA]</scope>
    <source>
        <strain evidence="1 2">ATCC BAA-2444</strain>
    </source>
</reference>
<evidence type="ECO:0008006" key="3">
    <source>
        <dbReference type="Google" id="ProtNLM"/>
    </source>
</evidence>
<dbReference type="Proteomes" id="UP000317371">
    <property type="component" value="Unassembled WGS sequence"/>
</dbReference>
<evidence type="ECO:0000313" key="2">
    <source>
        <dbReference type="Proteomes" id="UP000317371"/>
    </source>
</evidence>
<dbReference type="AlphaFoldDB" id="A0A540VL78"/>
<sequence>MATIFLAYHGGLAVLKPVQGTWQADIHLLGHDCHALAVDPHRPGRVYCGTFDAGLWLSDDGGQQWQPAPGTLPHEAVMAVAVSPHQAVNGYGVLWAGTEPSALFRSEDGGRNWVERPGLRRLPSASTWSFPPRPWTHHVRWIEPDLAQPGRLFVGIELGGVMRSLDDGETWEDRKPNSQHDCHTLRTHPQAPGTLYEAAGGGFAASYDGGATWHQEDEGMAHHYCWGLAVDPADPRTLVVSASPGPRQAHQDSAAQATLYRRSGDGPWQPVHEGLPPSRGTRAYVLATHATEPGIFYTATRQRLFRSTDAGQSWEEIPVAWPDGVHFNTVNALVLHAAPG</sequence>
<dbReference type="PANTHER" id="PTHR43739:SF5">
    <property type="entry name" value="EXO-ALPHA-SIALIDASE"/>
    <property type="match status" value="1"/>
</dbReference>
<dbReference type="RefSeq" id="WP_141608665.1">
    <property type="nucleotide sequence ID" value="NZ_VIGC02000003.1"/>
</dbReference>
<accession>A0A540VL78</accession>
<proteinExistence type="predicted"/>
<dbReference type="InterPro" id="IPR052025">
    <property type="entry name" value="Xyloglucanase_GH74"/>
</dbReference>
<evidence type="ECO:0000313" key="1">
    <source>
        <dbReference type="EMBL" id="TQE97472.1"/>
    </source>
</evidence>
<dbReference type="EMBL" id="VIGC01000003">
    <property type="protein sequence ID" value="TQE97472.1"/>
    <property type="molecule type" value="Genomic_DNA"/>
</dbReference>
<dbReference type="Gene3D" id="2.130.10.10">
    <property type="entry name" value="YVTN repeat-like/Quinoprotein amine dehydrogenase"/>
    <property type="match status" value="1"/>
</dbReference>
<protein>
    <recommendedName>
        <fullName evidence="3">Glycosyl hydrolase</fullName>
    </recommendedName>
</protein>
<dbReference type="CDD" id="cd15482">
    <property type="entry name" value="Sialidase_non-viral"/>
    <property type="match status" value="1"/>
</dbReference>
<dbReference type="SUPFAM" id="SSF110296">
    <property type="entry name" value="Oligoxyloglucan reducing end-specific cellobiohydrolase"/>
    <property type="match status" value="1"/>
</dbReference>
<dbReference type="InParanoid" id="A0A540VL78"/>
<dbReference type="PANTHER" id="PTHR43739">
    <property type="entry name" value="XYLOGLUCANASE (EUROFUNG)"/>
    <property type="match status" value="1"/>
</dbReference>
<dbReference type="GO" id="GO:0010411">
    <property type="term" value="P:xyloglucan metabolic process"/>
    <property type="evidence" value="ECO:0007669"/>
    <property type="project" value="TreeGrafter"/>
</dbReference>
<dbReference type="InterPro" id="IPR015943">
    <property type="entry name" value="WD40/YVTN_repeat-like_dom_sf"/>
</dbReference>
<keyword evidence="2" id="KW-1185">Reference proteome</keyword>
<comment type="caution">
    <text evidence="1">The sequence shown here is derived from an EMBL/GenBank/DDBJ whole genome shotgun (WGS) entry which is preliminary data.</text>
</comment>
<name>A0A540VL78_9CHLR</name>
<organism evidence="1 2">
    <name type="scientific">Litorilinea aerophila</name>
    <dbReference type="NCBI Taxonomy" id="1204385"/>
    <lineage>
        <taxon>Bacteria</taxon>
        <taxon>Bacillati</taxon>
        <taxon>Chloroflexota</taxon>
        <taxon>Caldilineae</taxon>
        <taxon>Caldilineales</taxon>
        <taxon>Caldilineaceae</taxon>
        <taxon>Litorilinea</taxon>
    </lineage>
</organism>
<gene>
    <name evidence="1" type="ORF">FKZ61_03400</name>
</gene>
<dbReference type="OrthoDB" id="9757947at2"/>